<sequence>MYRVIIADDEPLIRAGLYYRNDWNAMGFEVAALLEDGSDVLKLLEKERADVLLTDICMFQVSGLEAAGQIREKYPWMKVVLLSGYREFEYAREAMRCHVYEYLLKPIDYEKLRNVFAQIKVEMDEAAHEEQLLQSFGEEEYDQILSLTRGVAGSVMGEGEKTWLAYAKLKPLMSDAPAQIREILAKRLLDQLQVRLVNRAPDLAERFGEQLKTVPLSGEGEDGPQGLIALLRRLNDELVSRGLVKTERPA</sequence>
<dbReference type="GO" id="GO:0003677">
    <property type="term" value="F:DNA binding"/>
    <property type="evidence" value="ECO:0007669"/>
    <property type="project" value="UniProtKB-KW"/>
</dbReference>
<dbReference type="GO" id="GO:0000160">
    <property type="term" value="P:phosphorelay signal transduction system"/>
    <property type="evidence" value="ECO:0007669"/>
    <property type="project" value="InterPro"/>
</dbReference>
<evidence type="ECO:0000313" key="7">
    <source>
        <dbReference type="EMBL" id="HJC87629.1"/>
    </source>
</evidence>
<accession>A0A9D2TT12</accession>
<dbReference type="InterPro" id="IPR001789">
    <property type="entry name" value="Sig_transdc_resp-reg_receiver"/>
</dbReference>
<gene>
    <name evidence="7" type="ORF">H9926_06420</name>
</gene>
<dbReference type="PROSITE" id="PS50110">
    <property type="entry name" value="RESPONSE_REGULATORY"/>
    <property type="match status" value="1"/>
</dbReference>
<evidence type="ECO:0000256" key="4">
    <source>
        <dbReference type="ARBA" id="ARBA00024867"/>
    </source>
</evidence>
<feature type="domain" description="Response regulatory" evidence="6">
    <location>
        <begin position="3"/>
        <end position="120"/>
    </location>
</feature>
<comment type="function">
    <text evidence="4">May play the central regulatory role in sporulation. It may be an element of the effector pathway responsible for the activation of sporulation genes in response to nutritional stress. Spo0A may act in concert with spo0H (a sigma factor) to control the expression of some genes that are critical to the sporulation process.</text>
</comment>
<dbReference type="PANTHER" id="PTHR42713">
    <property type="entry name" value="HISTIDINE KINASE-RELATED"/>
    <property type="match status" value="1"/>
</dbReference>
<dbReference type="PANTHER" id="PTHR42713:SF3">
    <property type="entry name" value="TRANSCRIPTIONAL REGULATORY PROTEIN HPTR"/>
    <property type="match status" value="1"/>
</dbReference>
<dbReference type="SUPFAM" id="SSF52172">
    <property type="entry name" value="CheY-like"/>
    <property type="match status" value="1"/>
</dbReference>
<reference evidence="7" key="2">
    <citation type="submission" date="2021-04" db="EMBL/GenBank/DDBJ databases">
        <authorList>
            <person name="Gilroy R."/>
        </authorList>
    </citation>
    <scope>NUCLEOTIDE SEQUENCE</scope>
    <source>
        <strain evidence="7">ChiBcec1-1630</strain>
    </source>
</reference>
<dbReference type="AlphaFoldDB" id="A0A9D2TT12"/>
<dbReference type="SMART" id="SM00448">
    <property type="entry name" value="REC"/>
    <property type="match status" value="1"/>
</dbReference>
<evidence type="ECO:0000256" key="1">
    <source>
        <dbReference type="ARBA" id="ARBA00018672"/>
    </source>
</evidence>
<comment type="caution">
    <text evidence="7">The sequence shown here is derived from an EMBL/GenBank/DDBJ whole genome shotgun (WGS) entry which is preliminary data.</text>
</comment>
<protein>
    <recommendedName>
        <fullName evidence="1">Stage 0 sporulation protein A homolog</fullName>
    </recommendedName>
</protein>
<name>A0A9D2TT12_9FIRM</name>
<evidence type="ECO:0000256" key="3">
    <source>
        <dbReference type="ARBA" id="ARBA00023125"/>
    </source>
</evidence>
<evidence type="ECO:0000259" key="6">
    <source>
        <dbReference type="PROSITE" id="PS50110"/>
    </source>
</evidence>
<dbReference type="InterPro" id="IPR011006">
    <property type="entry name" value="CheY-like_superfamily"/>
</dbReference>
<dbReference type="Pfam" id="PF00072">
    <property type="entry name" value="Response_reg"/>
    <property type="match status" value="1"/>
</dbReference>
<feature type="modified residue" description="4-aspartylphosphate" evidence="5">
    <location>
        <position position="55"/>
    </location>
</feature>
<evidence type="ECO:0000313" key="8">
    <source>
        <dbReference type="Proteomes" id="UP000823922"/>
    </source>
</evidence>
<feature type="non-terminal residue" evidence="7">
    <location>
        <position position="250"/>
    </location>
</feature>
<dbReference type="EMBL" id="DWVS01000158">
    <property type="protein sequence ID" value="HJC87629.1"/>
    <property type="molecule type" value="Genomic_DNA"/>
</dbReference>
<keyword evidence="3" id="KW-0238">DNA-binding</keyword>
<dbReference type="CDD" id="cd17536">
    <property type="entry name" value="REC_YesN-like"/>
    <property type="match status" value="1"/>
</dbReference>
<keyword evidence="2" id="KW-0963">Cytoplasm</keyword>
<dbReference type="InterPro" id="IPR051552">
    <property type="entry name" value="HptR"/>
</dbReference>
<dbReference type="Gene3D" id="3.40.50.2300">
    <property type="match status" value="1"/>
</dbReference>
<dbReference type="Proteomes" id="UP000823922">
    <property type="component" value="Unassembled WGS sequence"/>
</dbReference>
<reference evidence="7" key="1">
    <citation type="journal article" date="2021" name="PeerJ">
        <title>Extensive microbial diversity within the chicken gut microbiome revealed by metagenomics and culture.</title>
        <authorList>
            <person name="Gilroy R."/>
            <person name="Ravi A."/>
            <person name="Getino M."/>
            <person name="Pursley I."/>
            <person name="Horton D.L."/>
            <person name="Alikhan N.F."/>
            <person name="Baker D."/>
            <person name="Gharbi K."/>
            <person name="Hall N."/>
            <person name="Watson M."/>
            <person name="Adriaenssens E.M."/>
            <person name="Foster-Nyarko E."/>
            <person name="Jarju S."/>
            <person name="Secka A."/>
            <person name="Antonio M."/>
            <person name="Oren A."/>
            <person name="Chaudhuri R.R."/>
            <person name="La Ragione R."/>
            <person name="Hildebrand F."/>
            <person name="Pallen M.J."/>
        </authorList>
    </citation>
    <scope>NUCLEOTIDE SEQUENCE</scope>
    <source>
        <strain evidence="7">ChiBcec1-1630</strain>
    </source>
</reference>
<organism evidence="7 8">
    <name type="scientific">Candidatus Eisenbergiella intestinigallinarum</name>
    <dbReference type="NCBI Taxonomy" id="2838549"/>
    <lineage>
        <taxon>Bacteria</taxon>
        <taxon>Bacillati</taxon>
        <taxon>Bacillota</taxon>
        <taxon>Clostridia</taxon>
        <taxon>Lachnospirales</taxon>
        <taxon>Lachnospiraceae</taxon>
        <taxon>Eisenbergiella</taxon>
    </lineage>
</organism>
<proteinExistence type="predicted"/>
<evidence type="ECO:0000256" key="5">
    <source>
        <dbReference type="PROSITE-ProRule" id="PRU00169"/>
    </source>
</evidence>
<keyword evidence="5" id="KW-0597">Phosphoprotein</keyword>
<evidence type="ECO:0000256" key="2">
    <source>
        <dbReference type="ARBA" id="ARBA00022490"/>
    </source>
</evidence>